<evidence type="ECO:0000256" key="2">
    <source>
        <dbReference type="ARBA" id="ARBA00022801"/>
    </source>
</evidence>
<dbReference type="InterPro" id="IPR036412">
    <property type="entry name" value="HAD-like_sf"/>
</dbReference>
<proteinExistence type="predicted"/>
<dbReference type="InterPro" id="IPR050582">
    <property type="entry name" value="HAD-like_SerB"/>
</dbReference>
<evidence type="ECO:0000256" key="1">
    <source>
        <dbReference type="ARBA" id="ARBA00022723"/>
    </source>
</evidence>
<dbReference type="SUPFAM" id="SSF56784">
    <property type="entry name" value="HAD-like"/>
    <property type="match status" value="1"/>
</dbReference>
<protein>
    <submittedName>
        <fullName evidence="4">HAD family hydrolase</fullName>
    </submittedName>
</protein>
<evidence type="ECO:0000313" key="4">
    <source>
        <dbReference type="EMBL" id="THF63213.1"/>
    </source>
</evidence>
<accession>A0A4V3WBH6</accession>
<dbReference type="CDD" id="cd02612">
    <property type="entry name" value="HAD_PGPPase"/>
    <property type="match status" value="1"/>
</dbReference>
<keyword evidence="3" id="KW-0460">Magnesium</keyword>
<dbReference type="NCBIfam" id="TIGR01490">
    <property type="entry name" value="HAD-SF-IB-hyp1"/>
    <property type="match status" value="1"/>
</dbReference>
<dbReference type="OrthoDB" id="9784466at2"/>
<dbReference type="Proteomes" id="UP000307956">
    <property type="component" value="Unassembled WGS sequence"/>
</dbReference>
<dbReference type="RefSeq" id="WP_136383665.1">
    <property type="nucleotide sequence ID" value="NZ_SSOD01000003.1"/>
</dbReference>
<keyword evidence="1" id="KW-0479">Metal-binding</keyword>
<evidence type="ECO:0000313" key="5">
    <source>
        <dbReference type="Proteomes" id="UP000307956"/>
    </source>
</evidence>
<dbReference type="Gene3D" id="1.20.1440.100">
    <property type="entry name" value="SG protein - dephosphorylation function"/>
    <property type="match status" value="1"/>
</dbReference>
<reference evidence="4 5" key="1">
    <citation type="submission" date="2019-04" db="EMBL/GenBank/DDBJ databases">
        <title>Azoarcus rhizosphaerae sp. nov. isolated from rhizosphere of Ficus religiosa.</title>
        <authorList>
            <person name="Lin S.-Y."/>
            <person name="Hameed A."/>
            <person name="Hsu Y.-H."/>
            <person name="Young C.-C."/>
        </authorList>
    </citation>
    <scope>NUCLEOTIDE SEQUENCE [LARGE SCALE GENOMIC DNA]</scope>
    <source>
        <strain evidence="4 5">CC-YHH848</strain>
    </source>
</reference>
<organism evidence="4 5">
    <name type="scientific">Pseudothauera rhizosphaerae</name>
    <dbReference type="NCBI Taxonomy" id="2565932"/>
    <lineage>
        <taxon>Bacteria</taxon>
        <taxon>Pseudomonadati</taxon>
        <taxon>Pseudomonadota</taxon>
        <taxon>Betaproteobacteria</taxon>
        <taxon>Rhodocyclales</taxon>
        <taxon>Zoogloeaceae</taxon>
        <taxon>Pseudothauera</taxon>
    </lineage>
</organism>
<dbReference type="InterPro" id="IPR006385">
    <property type="entry name" value="HAD_hydro_SerB1"/>
</dbReference>
<name>A0A4V3WBH6_9RHOO</name>
<sequence>MDLVLFDLDNTLLSGDSDFAWAQFLIAKGVLDREVQEARNVAFYEQYKAGTLDIFEFLDFQLAPLARHPRAQLDAWHREFMETSIQPMIGPKARALARQHLDRGALVAVVTATNAFVTGPIAREFGIDHLVATIPAVENGAFTGKPRGTPAFKAGKIERVEAWLESLGLYLGSFERTWFYSDSHNDLPLMKRVDRPVAVDPDDTLLAHAQDNGWPVISLRGE</sequence>
<gene>
    <name evidence="4" type="ORF">E6O51_03850</name>
</gene>
<dbReference type="AlphaFoldDB" id="A0A4V3WBH6"/>
<evidence type="ECO:0000256" key="3">
    <source>
        <dbReference type="ARBA" id="ARBA00022842"/>
    </source>
</evidence>
<dbReference type="Pfam" id="PF12710">
    <property type="entry name" value="HAD"/>
    <property type="match status" value="1"/>
</dbReference>
<keyword evidence="5" id="KW-1185">Reference proteome</keyword>
<keyword evidence="2 4" id="KW-0378">Hydrolase</keyword>
<dbReference type="GO" id="GO:0046872">
    <property type="term" value="F:metal ion binding"/>
    <property type="evidence" value="ECO:0007669"/>
    <property type="project" value="UniProtKB-KW"/>
</dbReference>
<dbReference type="GO" id="GO:0016787">
    <property type="term" value="F:hydrolase activity"/>
    <property type="evidence" value="ECO:0007669"/>
    <property type="project" value="UniProtKB-KW"/>
</dbReference>
<dbReference type="EMBL" id="SSOD01000003">
    <property type="protein sequence ID" value="THF63213.1"/>
    <property type="molecule type" value="Genomic_DNA"/>
</dbReference>
<dbReference type="PANTHER" id="PTHR43344:SF13">
    <property type="entry name" value="PHOSPHATASE RV3661-RELATED"/>
    <property type="match status" value="1"/>
</dbReference>
<dbReference type="PANTHER" id="PTHR43344">
    <property type="entry name" value="PHOSPHOSERINE PHOSPHATASE"/>
    <property type="match status" value="1"/>
</dbReference>
<dbReference type="NCBIfam" id="TIGR01488">
    <property type="entry name" value="HAD-SF-IB"/>
    <property type="match status" value="1"/>
</dbReference>
<dbReference type="InterPro" id="IPR023214">
    <property type="entry name" value="HAD_sf"/>
</dbReference>
<dbReference type="Gene3D" id="3.40.50.1000">
    <property type="entry name" value="HAD superfamily/HAD-like"/>
    <property type="match status" value="1"/>
</dbReference>
<comment type="caution">
    <text evidence="4">The sequence shown here is derived from an EMBL/GenBank/DDBJ whole genome shotgun (WGS) entry which is preliminary data.</text>
</comment>